<accession>A0A1I3VZC3</accession>
<keyword evidence="2" id="KW-1185">Reference proteome</keyword>
<proteinExistence type="predicted"/>
<dbReference type="AlphaFoldDB" id="A0A1I3VZC3"/>
<dbReference type="Proteomes" id="UP000199548">
    <property type="component" value="Unassembled WGS sequence"/>
</dbReference>
<protein>
    <submittedName>
        <fullName evidence="1">Uncharacterized protein</fullName>
    </submittedName>
</protein>
<sequence>MISHPAFKALPSLGQFAKNGMWEKAWEFPQHTRPIQAQVSDYLAGATEIAFEAFFGDAFFGARFYGETQDVVQFASSCVDALCAATDGASFFSQISRIKYLSGFGQEISFAEVGAVNSWQSVGSQNIGSPREALRDFNALWSTLTSTALARNTSHAKAVELAGLSPIHHWFALPISATEPPFALNRNLLFNALQSAQ</sequence>
<organism evidence="1 2">
    <name type="scientific">Paraburkholderia megapolitana</name>
    <dbReference type="NCBI Taxonomy" id="420953"/>
    <lineage>
        <taxon>Bacteria</taxon>
        <taxon>Pseudomonadati</taxon>
        <taxon>Pseudomonadota</taxon>
        <taxon>Betaproteobacteria</taxon>
        <taxon>Burkholderiales</taxon>
        <taxon>Burkholderiaceae</taxon>
        <taxon>Paraburkholderia</taxon>
    </lineage>
</organism>
<reference evidence="1 2" key="1">
    <citation type="submission" date="2016-10" db="EMBL/GenBank/DDBJ databases">
        <authorList>
            <person name="de Groot N.N."/>
        </authorList>
    </citation>
    <scope>NUCLEOTIDE SEQUENCE [LARGE SCALE GENOMIC DNA]</scope>
    <source>
        <strain evidence="1 2">LMG 23650</strain>
    </source>
</reference>
<evidence type="ECO:0000313" key="1">
    <source>
        <dbReference type="EMBL" id="SFK00510.1"/>
    </source>
</evidence>
<gene>
    <name evidence="1" type="ORF">SAMN05192543_11558</name>
</gene>
<dbReference type="EMBL" id="FOQU01000015">
    <property type="protein sequence ID" value="SFK00510.1"/>
    <property type="molecule type" value="Genomic_DNA"/>
</dbReference>
<name>A0A1I3VZC3_9BURK</name>
<evidence type="ECO:0000313" key="2">
    <source>
        <dbReference type="Proteomes" id="UP000199548"/>
    </source>
</evidence>